<dbReference type="AlphaFoldDB" id="A0A316ZDV7"/>
<evidence type="ECO:0000313" key="2">
    <source>
        <dbReference type="EMBL" id="PWN99900.1"/>
    </source>
</evidence>
<proteinExistence type="predicted"/>
<protein>
    <recommendedName>
        <fullName evidence="4">Alpha/beta-hydrolase</fullName>
    </recommendedName>
</protein>
<dbReference type="Proteomes" id="UP000245946">
    <property type="component" value="Unassembled WGS sequence"/>
</dbReference>
<dbReference type="Gene3D" id="3.40.50.1820">
    <property type="entry name" value="alpha/beta hydrolase"/>
    <property type="match status" value="1"/>
</dbReference>
<gene>
    <name evidence="2" type="ORF">FA09DRAFT_358686</name>
</gene>
<feature type="region of interest" description="Disordered" evidence="1">
    <location>
        <begin position="340"/>
        <end position="360"/>
    </location>
</feature>
<dbReference type="InterPro" id="IPR029058">
    <property type="entry name" value="AB_hydrolase_fold"/>
</dbReference>
<dbReference type="GeneID" id="37272540"/>
<accession>A0A316ZDV7</accession>
<feature type="non-terminal residue" evidence="2">
    <location>
        <position position="360"/>
    </location>
</feature>
<sequence length="360" mass="38803">MPTVTIAFALLGILLVSSVVLRVFVFQPPSVQQRRVRLPQRITDLAALCVQAYNAPRLDQIGLVIGPWQLLDIADEGAIWIWADLEQAASYAVVFRGTAHLLDLRACFWLLRASVSGGAVDAWAARADSILVSVKAAFERHGIDPSQHRIGCAGHSLGASDAEWVHHCLRSERSERGERGPLHDAATFDSPGHPAEFRRQRGMPETSAGSSTVMAPSNLINALNVPTAETLYTCGRGSRIPLDAIVALGRSLVRGGEAVVALCCDPAAAFEQHRMRWIIEAIAAGDITASSRELWAQSTWSAFAATKWASLSTLSSTVRSLPRLLSGLLFCWIDAGPAEPAAEPNPRERDAPPPAPQHPP</sequence>
<dbReference type="OrthoDB" id="10573176at2759"/>
<dbReference type="SUPFAM" id="SSF53474">
    <property type="entry name" value="alpha/beta-Hydrolases"/>
    <property type="match status" value="1"/>
</dbReference>
<organism evidence="2 3">
    <name type="scientific">Tilletiopsis washingtonensis</name>
    <dbReference type="NCBI Taxonomy" id="58919"/>
    <lineage>
        <taxon>Eukaryota</taxon>
        <taxon>Fungi</taxon>
        <taxon>Dikarya</taxon>
        <taxon>Basidiomycota</taxon>
        <taxon>Ustilaginomycotina</taxon>
        <taxon>Exobasidiomycetes</taxon>
        <taxon>Entylomatales</taxon>
        <taxon>Entylomatales incertae sedis</taxon>
        <taxon>Tilletiopsis</taxon>
    </lineage>
</organism>
<evidence type="ECO:0000313" key="3">
    <source>
        <dbReference type="Proteomes" id="UP000245946"/>
    </source>
</evidence>
<dbReference type="EMBL" id="KZ819286">
    <property type="protein sequence ID" value="PWN99900.1"/>
    <property type="molecule type" value="Genomic_DNA"/>
</dbReference>
<feature type="region of interest" description="Disordered" evidence="1">
    <location>
        <begin position="175"/>
        <end position="194"/>
    </location>
</feature>
<reference evidence="2 3" key="1">
    <citation type="journal article" date="2018" name="Mol. Biol. Evol.">
        <title>Broad Genomic Sampling Reveals a Smut Pathogenic Ancestry of the Fungal Clade Ustilaginomycotina.</title>
        <authorList>
            <person name="Kijpornyongpan T."/>
            <person name="Mondo S.J."/>
            <person name="Barry K."/>
            <person name="Sandor L."/>
            <person name="Lee J."/>
            <person name="Lipzen A."/>
            <person name="Pangilinan J."/>
            <person name="LaButti K."/>
            <person name="Hainaut M."/>
            <person name="Henrissat B."/>
            <person name="Grigoriev I.V."/>
            <person name="Spatafora J.W."/>
            <person name="Aime M.C."/>
        </authorList>
    </citation>
    <scope>NUCLEOTIDE SEQUENCE [LARGE SCALE GENOMIC DNA]</scope>
    <source>
        <strain evidence="2 3">MCA 4186</strain>
    </source>
</reference>
<keyword evidence="3" id="KW-1185">Reference proteome</keyword>
<evidence type="ECO:0008006" key="4">
    <source>
        <dbReference type="Google" id="ProtNLM"/>
    </source>
</evidence>
<evidence type="ECO:0000256" key="1">
    <source>
        <dbReference type="SAM" id="MobiDB-lite"/>
    </source>
</evidence>
<dbReference type="RefSeq" id="XP_025600179.1">
    <property type="nucleotide sequence ID" value="XM_025744996.1"/>
</dbReference>
<name>A0A316ZDV7_9BASI</name>